<feature type="transmembrane region" description="Helical" evidence="13">
    <location>
        <begin position="105"/>
        <end position="126"/>
    </location>
</feature>
<evidence type="ECO:0000256" key="6">
    <source>
        <dbReference type="ARBA" id="ARBA00022723"/>
    </source>
</evidence>
<keyword evidence="6" id="KW-0479">Metal-binding</keyword>
<keyword evidence="4 13" id="KW-0812">Transmembrane</keyword>
<dbReference type="PRINTS" id="PR00410">
    <property type="entry name" value="PHEHYDRXLASE"/>
</dbReference>
<dbReference type="PANTHER" id="PTHR47354:SF8">
    <property type="entry name" value="1,2-PHENYLACETYL-COA EPOXIDASE, SUBUNIT E"/>
    <property type="match status" value="1"/>
</dbReference>
<accession>A0ABX7Y3J9</accession>
<feature type="transmembrane region" description="Helical" evidence="13">
    <location>
        <begin position="177"/>
        <end position="200"/>
    </location>
</feature>
<evidence type="ECO:0000256" key="4">
    <source>
        <dbReference type="ARBA" id="ARBA00022692"/>
    </source>
</evidence>
<keyword evidence="11" id="KW-0411">Iron-sulfur</keyword>
<dbReference type="InterPro" id="IPR017927">
    <property type="entry name" value="FAD-bd_FR_type"/>
</dbReference>
<evidence type="ECO:0000259" key="14">
    <source>
        <dbReference type="PROSITE" id="PS51384"/>
    </source>
</evidence>
<keyword evidence="8 13" id="KW-1133">Transmembrane helix</keyword>
<dbReference type="SUPFAM" id="SSF52343">
    <property type="entry name" value="Ferredoxin reductase-like, C-terminal NADP-linked domain"/>
    <property type="match status" value="1"/>
</dbReference>
<evidence type="ECO:0000313" key="15">
    <source>
        <dbReference type="EMBL" id="QUC07637.1"/>
    </source>
</evidence>
<keyword evidence="7" id="KW-0274">FAD</keyword>
<name>A0ABX7Y3J9_9ACTN</name>
<evidence type="ECO:0000256" key="11">
    <source>
        <dbReference type="ARBA" id="ARBA00023014"/>
    </source>
</evidence>
<feature type="transmembrane region" description="Helical" evidence="13">
    <location>
        <begin position="59"/>
        <end position="84"/>
    </location>
</feature>
<keyword evidence="5" id="KW-0001">2Fe-2S</keyword>
<keyword evidence="12 13" id="KW-0472">Membrane</keyword>
<dbReference type="InterPro" id="IPR039261">
    <property type="entry name" value="FNR_nucleotide-bd"/>
</dbReference>
<keyword evidence="10" id="KW-0408">Iron</keyword>
<evidence type="ECO:0000256" key="12">
    <source>
        <dbReference type="ARBA" id="ARBA00023136"/>
    </source>
</evidence>
<dbReference type="Gene3D" id="3.40.50.80">
    <property type="entry name" value="Nucleotide-binding domain of ferredoxin-NADP reductase (FNR) module"/>
    <property type="match status" value="1"/>
</dbReference>
<dbReference type="Pfam" id="PF01794">
    <property type="entry name" value="Ferric_reduct"/>
    <property type="match status" value="1"/>
</dbReference>
<dbReference type="InterPro" id="IPR013130">
    <property type="entry name" value="Fe3_Rdtase_TM_dom"/>
</dbReference>
<sequence length="461" mass="50454">MTSSPPLQRVAQRAPALPRGRRLPIWRDVLVGLAWVSTALAVALYLADGTVQQIRSIPTALHALGIVAGLVATNSMLFMLLLAARVPAIDRVIGQVKAMEWHRQLGQITVLGVLAHAALILTEVAWTSRDGLLGAISMLWEGDLLLASASVVLLVLIAITSVVAVRRRLRYEIWHVVHILSYLAVLLAIPHMFSMGSVFLPGTMQRVYWATLLLAVGACLLGYRVLTPLYRSWRHQLRLVETVRLAPDLLHLEFAGRDLDKLEARGGQYFTWRLLTPQLWRQAHPFSLSAAPTNNRLRITIRITGDGTAELAAAKPGTRVMFAGPYGAFTDASRTRDGLVLIGAGTGVAPIRSLLETTTAHPADTVVILRASRPEDLLLLSEFRGLCSSRGIALHLMVGPRYEGRWVSANYAHHDLSTLVPDVKNSDVFVCGPRGFVDSVLAEARSLGVASEQCHEERFSL</sequence>
<dbReference type="RefSeq" id="WP_212322267.1">
    <property type="nucleotide sequence ID" value="NZ_AP024463.1"/>
</dbReference>
<evidence type="ECO:0000256" key="8">
    <source>
        <dbReference type="ARBA" id="ARBA00022989"/>
    </source>
</evidence>
<keyword evidence="9" id="KW-0560">Oxidoreductase</keyword>
<evidence type="ECO:0000256" key="5">
    <source>
        <dbReference type="ARBA" id="ARBA00022714"/>
    </source>
</evidence>
<dbReference type="Gene3D" id="2.40.30.10">
    <property type="entry name" value="Translation factors"/>
    <property type="match status" value="1"/>
</dbReference>
<feature type="transmembrane region" description="Helical" evidence="13">
    <location>
        <begin position="146"/>
        <end position="165"/>
    </location>
</feature>
<dbReference type="PANTHER" id="PTHR47354">
    <property type="entry name" value="NADH OXIDOREDUCTASE HCR"/>
    <property type="match status" value="1"/>
</dbReference>
<dbReference type="Pfam" id="PF00175">
    <property type="entry name" value="NAD_binding_1"/>
    <property type="match status" value="1"/>
</dbReference>
<keyword evidence="16" id="KW-1185">Reference proteome</keyword>
<comment type="cofactor">
    <cofactor evidence="1">
        <name>FAD</name>
        <dbReference type="ChEBI" id="CHEBI:57692"/>
    </cofactor>
</comment>
<evidence type="ECO:0000256" key="7">
    <source>
        <dbReference type="ARBA" id="ARBA00022827"/>
    </source>
</evidence>
<keyword evidence="3" id="KW-0285">Flavoprotein</keyword>
<dbReference type="SUPFAM" id="SSF63380">
    <property type="entry name" value="Riboflavin synthase domain-like"/>
    <property type="match status" value="1"/>
</dbReference>
<proteinExistence type="predicted"/>
<evidence type="ECO:0000256" key="3">
    <source>
        <dbReference type="ARBA" id="ARBA00022630"/>
    </source>
</evidence>
<evidence type="ECO:0000256" key="9">
    <source>
        <dbReference type="ARBA" id="ARBA00023002"/>
    </source>
</evidence>
<evidence type="ECO:0000256" key="13">
    <source>
        <dbReference type="SAM" id="Phobius"/>
    </source>
</evidence>
<reference evidence="15 16" key="1">
    <citation type="submission" date="2021-03" db="EMBL/GenBank/DDBJ databases">
        <title>Human Oral Microbial Genomes.</title>
        <authorList>
            <person name="Johnston C.D."/>
            <person name="Chen T."/>
            <person name="Dewhirst F.E."/>
        </authorList>
    </citation>
    <scope>NUCLEOTIDE SEQUENCE [LARGE SCALE GENOMIC DNA]</scope>
    <source>
        <strain evidence="15 16">DSMZ 100122</strain>
    </source>
</reference>
<feature type="transmembrane region" description="Helical" evidence="13">
    <location>
        <begin position="29"/>
        <end position="47"/>
    </location>
</feature>
<dbReference type="InterPro" id="IPR001433">
    <property type="entry name" value="OxRdtase_FAD/NAD-bd"/>
</dbReference>
<evidence type="ECO:0000256" key="10">
    <source>
        <dbReference type="ARBA" id="ARBA00023004"/>
    </source>
</evidence>
<evidence type="ECO:0000256" key="1">
    <source>
        <dbReference type="ARBA" id="ARBA00001974"/>
    </source>
</evidence>
<organism evidence="15 16">
    <name type="scientific">Arachnia rubra</name>
    <dbReference type="NCBI Taxonomy" id="1547448"/>
    <lineage>
        <taxon>Bacteria</taxon>
        <taxon>Bacillati</taxon>
        <taxon>Actinomycetota</taxon>
        <taxon>Actinomycetes</taxon>
        <taxon>Propionibacteriales</taxon>
        <taxon>Propionibacteriaceae</taxon>
        <taxon>Arachnia</taxon>
    </lineage>
</organism>
<gene>
    <name evidence="15" type="ORF">J5A65_11980</name>
</gene>
<comment type="subcellular location">
    <subcellularLocation>
        <location evidence="2">Membrane</location>
        <topology evidence="2">Multi-pass membrane protein</topology>
    </subcellularLocation>
</comment>
<dbReference type="InterPro" id="IPR017938">
    <property type="entry name" value="Riboflavin_synthase-like_b-brl"/>
</dbReference>
<dbReference type="PROSITE" id="PS51384">
    <property type="entry name" value="FAD_FR"/>
    <property type="match status" value="1"/>
</dbReference>
<feature type="domain" description="FAD-binding FR-type" evidence="14">
    <location>
        <begin position="232"/>
        <end position="332"/>
    </location>
</feature>
<dbReference type="Proteomes" id="UP000678513">
    <property type="component" value="Chromosome"/>
</dbReference>
<protein>
    <submittedName>
        <fullName evidence="15">Ferric reductase-like transmembrane domain-containing protein</fullName>
    </submittedName>
</protein>
<dbReference type="EMBL" id="CP072384">
    <property type="protein sequence ID" value="QUC07637.1"/>
    <property type="molecule type" value="Genomic_DNA"/>
</dbReference>
<evidence type="ECO:0000256" key="2">
    <source>
        <dbReference type="ARBA" id="ARBA00004141"/>
    </source>
</evidence>
<feature type="transmembrane region" description="Helical" evidence="13">
    <location>
        <begin position="206"/>
        <end position="226"/>
    </location>
</feature>
<dbReference type="InterPro" id="IPR050415">
    <property type="entry name" value="MRET"/>
</dbReference>
<evidence type="ECO:0000313" key="16">
    <source>
        <dbReference type="Proteomes" id="UP000678513"/>
    </source>
</evidence>